<evidence type="ECO:0000256" key="1">
    <source>
        <dbReference type="ARBA" id="ARBA00022801"/>
    </source>
</evidence>
<dbReference type="Proteomes" id="UP000305451">
    <property type="component" value="Unassembled WGS sequence"/>
</dbReference>
<dbReference type="GO" id="GO:0016787">
    <property type="term" value="F:hydrolase activity"/>
    <property type="evidence" value="ECO:0007669"/>
    <property type="project" value="UniProtKB-KW"/>
</dbReference>
<dbReference type="OrthoDB" id="9804723at2"/>
<reference evidence="3 4" key="1">
    <citation type="journal article" date="2013" name="Int. J. Syst. Evol. Microbiol.">
        <title>Marinicauda pacifica gen. nov., sp. nov., a prosthecate alphaproteobacterium of the family Hyphomonadaceae isolated from deep seawater.</title>
        <authorList>
            <person name="Zhang X.Y."/>
            <person name="Li G.W."/>
            <person name="Wang C.S."/>
            <person name="Zhang Y.J."/>
            <person name="Xu X.W."/>
            <person name="Li H."/>
            <person name="Liu A."/>
            <person name="Liu C."/>
            <person name="Xie B.B."/>
            <person name="Qin Q.L."/>
            <person name="Xu Z."/>
            <person name="Chen X.L."/>
            <person name="Zhou B.C."/>
            <person name="Zhang Y.Z."/>
        </authorList>
    </citation>
    <scope>NUCLEOTIDE SEQUENCE [LARGE SCALE GENOMIC DNA]</scope>
    <source>
        <strain evidence="3 4">P-1 km-3</strain>
    </source>
</reference>
<name>A0A4V3RZ97_9PROT</name>
<dbReference type="Pfam" id="PF00561">
    <property type="entry name" value="Abhydrolase_1"/>
    <property type="match status" value="1"/>
</dbReference>
<dbReference type="PRINTS" id="PR00412">
    <property type="entry name" value="EPOXHYDRLASE"/>
</dbReference>
<dbReference type="AlphaFoldDB" id="A0A4V3RZ97"/>
<evidence type="ECO:0000313" key="4">
    <source>
        <dbReference type="Proteomes" id="UP000305451"/>
    </source>
</evidence>
<dbReference type="EMBL" id="SRXV01000002">
    <property type="protein sequence ID" value="TGY93399.1"/>
    <property type="molecule type" value="Genomic_DNA"/>
</dbReference>
<dbReference type="PANTHER" id="PTHR43329">
    <property type="entry name" value="EPOXIDE HYDROLASE"/>
    <property type="match status" value="1"/>
</dbReference>
<keyword evidence="1 3" id="KW-0378">Hydrolase</keyword>
<dbReference type="PRINTS" id="PR00111">
    <property type="entry name" value="ABHYDROLASE"/>
</dbReference>
<dbReference type="InterPro" id="IPR029058">
    <property type="entry name" value="AB_hydrolase_fold"/>
</dbReference>
<keyword evidence="4" id="KW-1185">Reference proteome</keyword>
<evidence type="ECO:0000313" key="3">
    <source>
        <dbReference type="EMBL" id="TGY93399.1"/>
    </source>
</evidence>
<dbReference type="InterPro" id="IPR000639">
    <property type="entry name" value="Epox_hydrolase-like"/>
</dbReference>
<dbReference type="SUPFAM" id="SSF53474">
    <property type="entry name" value="alpha/beta-Hydrolases"/>
    <property type="match status" value="1"/>
</dbReference>
<accession>A0A4V3RZ97</accession>
<evidence type="ECO:0000259" key="2">
    <source>
        <dbReference type="Pfam" id="PF00561"/>
    </source>
</evidence>
<gene>
    <name evidence="3" type="ORF">E5162_09465</name>
</gene>
<dbReference type="Gene3D" id="3.40.50.1820">
    <property type="entry name" value="alpha/beta hydrolase"/>
    <property type="match status" value="1"/>
</dbReference>
<comment type="caution">
    <text evidence="3">The sequence shown here is derived from an EMBL/GenBank/DDBJ whole genome shotgun (WGS) entry which is preliminary data.</text>
</comment>
<organism evidence="3 4">
    <name type="scientific">Marinicauda pacifica</name>
    <dbReference type="NCBI Taxonomy" id="1133559"/>
    <lineage>
        <taxon>Bacteria</taxon>
        <taxon>Pseudomonadati</taxon>
        <taxon>Pseudomonadota</taxon>
        <taxon>Alphaproteobacteria</taxon>
        <taxon>Maricaulales</taxon>
        <taxon>Maricaulaceae</taxon>
        <taxon>Marinicauda</taxon>
    </lineage>
</organism>
<sequence length="323" mass="36425">MPPARRIDVGEVNLSVHEAGPSDGVPVLLLHGWPELALSWAQQIEDLSEAGYRVIAPDNRGFGQSDAPHEVEAYGLDRLVGDVTGLLDALDLEKAVIVGHDWGGILMWQAACLVPERFLGAVGVCTPHLPRGAAPPTEVFRERAGDEHYIIRMQDEAFDDFWVGREKEFFEFIFQPPPPSGDLDKLPPSVSHLPKRFETWLERGGLKSGEDCVVPPDIRARYVDAYKHSGFRGGFNWYRNFDANWERMGGVDHRLAMPCRMIAAECDFMLPPKLTQFMPVLCRDLDLDIVPESGHWMQYEEPEMLTAHLLSWLGRRFPARRGT</sequence>
<feature type="domain" description="AB hydrolase-1" evidence="2">
    <location>
        <begin position="26"/>
        <end position="129"/>
    </location>
</feature>
<protein>
    <submittedName>
        <fullName evidence="3">Alpha/beta hydrolase</fullName>
    </submittedName>
</protein>
<dbReference type="InterPro" id="IPR000073">
    <property type="entry name" value="AB_hydrolase_1"/>
</dbReference>
<proteinExistence type="predicted"/>